<dbReference type="InterPro" id="IPR051791">
    <property type="entry name" value="Pra-immunoreactive"/>
</dbReference>
<dbReference type="Proteomes" id="UP000632858">
    <property type="component" value="Unassembled WGS sequence"/>
</dbReference>
<feature type="domain" description="RDD" evidence="7">
    <location>
        <begin position="19"/>
        <end position="144"/>
    </location>
</feature>
<organism evidence="8 9">
    <name type="scientific">Arenimonas maotaiensis</name>
    <dbReference type="NCBI Taxonomy" id="1446479"/>
    <lineage>
        <taxon>Bacteria</taxon>
        <taxon>Pseudomonadati</taxon>
        <taxon>Pseudomonadota</taxon>
        <taxon>Gammaproteobacteria</taxon>
        <taxon>Lysobacterales</taxon>
        <taxon>Lysobacteraceae</taxon>
        <taxon>Arenimonas</taxon>
    </lineage>
</organism>
<comment type="caution">
    <text evidence="8">The sequence shown here is derived from an EMBL/GenBank/DDBJ whole genome shotgun (WGS) entry which is preliminary data.</text>
</comment>
<dbReference type="InterPro" id="IPR010432">
    <property type="entry name" value="RDD"/>
</dbReference>
<evidence type="ECO:0000256" key="3">
    <source>
        <dbReference type="ARBA" id="ARBA00022692"/>
    </source>
</evidence>
<evidence type="ECO:0000259" key="7">
    <source>
        <dbReference type="Pfam" id="PF06271"/>
    </source>
</evidence>
<proteinExistence type="predicted"/>
<feature type="transmembrane region" description="Helical" evidence="6">
    <location>
        <begin position="112"/>
        <end position="131"/>
    </location>
</feature>
<feature type="transmembrane region" description="Helical" evidence="6">
    <location>
        <begin position="21"/>
        <end position="49"/>
    </location>
</feature>
<keyword evidence="4 6" id="KW-1133">Transmembrane helix</keyword>
<dbReference type="PANTHER" id="PTHR36115:SF10">
    <property type="entry name" value="RDD DOMAIN-CONTAINING PROTEIN"/>
    <property type="match status" value="1"/>
</dbReference>
<accession>A0A917CIJ8</accession>
<reference evidence="8" key="1">
    <citation type="journal article" date="2014" name="Int. J. Syst. Evol. Microbiol.">
        <title>Complete genome sequence of Corynebacterium casei LMG S-19264T (=DSM 44701T), isolated from a smear-ripened cheese.</title>
        <authorList>
            <consortium name="US DOE Joint Genome Institute (JGI-PGF)"/>
            <person name="Walter F."/>
            <person name="Albersmeier A."/>
            <person name="Kalinowski J."/>
            <person name="Ruckert C."/>
        </authorList>
    </citation>
    <scope>NUCLEOTIDE SEQUENCE</scope>
    <source>
        <strain evidence="8">CGMCC 1.12726</strain>
    </source>
</reference>
<keyword evidence="9" id="KW-1185">Reference proteome</keyword>
<keyword evidence="2" id="KW-1003">Cell membrane</keyword>
<sequence length="155" mass="16788">MLWRMQTSAPTAKASARPAHLGWRLLALLYDTVVSIAILFTISALSLALKPDHQPVQPGSLASYGVFAAIWAGIGLYATASWRRGGQTIGMKPWRLKVVAADGGRPDWRALLIRYAVASLSLGAALLWSLIDRERRGLHDLASGTAFVRLDARPA</sequence>
<evidence type="ECO:0000256" key="6">
    <source>
        <dbReference type="SAM" id="Phobius"/>
    </source>
</evidence>
<keyword evidence="5 6" id="KW-0472">Membrane</keyword>
<evidence type="ECO:0000256" key="5">
    <source>
        <dbReference type="ARBA" id="ARBA00023136"/>
    </source>
</evidence>
<name>A0A917CIJ8_9GAMM</name>
<evidence type="ECO:0000313" key="8">
    <source>
        <dbReference type="EMBL" id="GGF89771.1"/>
    </source>
</evidence>
<comment type="subcellular location">
    <subcellularLocation>
        <location evidence="1">Cell membrane</location>
        <topology evidence="1">Multi-pass membrane protein</topology>
    </subcellularLocation>
</comment>
<reference evidence="8" key="2">
    <citation type="submission" date="2020-09" db="EMBL/GenBank/DDBJ databases">
        <authorList>
            <person name="Sun Q."/>
            <person name="Zhou Y."/>
        </authorList>
    </citation>
    <scope>NUCLEOTIDE SEQUENCE</scope>
    <source>
        <strain evidence="8">CGMCC 1.12726</strain>
    </source>
</reference>
<feature type="transmembrane region" description="Helical" evidence="6">
    <location>
        <begin position="61"/>
        <end position="82"/>
    </location>
</feature>
<evidence type="ECO:0000256" key="2">
    <source>
        <dbReference type="ARBA" id="ARBA00022475"/>
    </source>
</evidence>
<evidence type="ECO:0000256" key="1">
    <source>
        <dbReference type="ARBA" id="ARBA00004651"/>
    </source>
</evidence>
<dbReference type="PANTHER" id="PTHR36115">
    <property type="entry name" value="PROLINE-RICH ANTIGEN HOMOLOG-RELATED"/>
    <property type="match status" value="1"/>
</dbReference>
<keyword evidence="3 6" id="KW-0812">Transmembrane</keyword>
<dbReference type="Pfam" id="PF06271">
    <property type="entry name" value="RDD"/>
    <property type="match status" value="1"/>
</dbReference>
<dbReference type="GO" id="GO:0005886">
    <property type="term" value="C:plasma membrane"/>
    <property type="evidence" value="ECO:0007669"/>
    <property type="project" value="UniProtKB-SubCell"/>
</dbReference>
<dbReference type="AlphaFoldDB" id="A0A917CIJ8"/>
<protein>
    <submittedName>
        <fullName evidence="8">RDD family protein</fullName>
    </submittedName>
</protein>
<evidence type="ECO:0000313" key="9">
    <source>
        <dbReference type="Proteomes" id="UP000632858"/>
    </source>
</evidence>
<dbReference type="EMBL" id="BMFO01000002">
    <property type="protein sequence ID" value="GGF89771.1"/>
    <property type="molecule type" value="Genomic_DNA"/>
</dbReference>
<gene>
    <name evidence="8" type="ORF">GCM10010960_09480</name>
</gene>
<evidence type="ECO:0000256" key="4">
    <source>
        <dbReference type="ARBA" id="ARBA00022989"/>
    </source>
</evidence>